<dbReference type="InterPro" id="IPR016162">
    <property type="entry name" value="Ald_DH_N"/>
</dbReference>
<reference evidence="7" key="1">
    <citation type="submission" date="2016-06" db="EMBL/GenBank/DDBJ databases">
        <authorList>
            <person name="Hehemann J.-H."/>
            <person name="Arevalo P."/>
            <person name="Datta M.S."/>
            <person name="Polz M.F."/>
        </authorList>
    </citation>
    <scope>NUCLEOTIDE SEQUENCE [LARGE SCALE GENOMIC DNA]</scope>
    <source>
        <strain evidence="7">9CSC122</strain>
    </source>
</reference>
<dbReference type="AlphaFoldDB" id="A0A1B9R2Q9"/>
<dbReference type="GO" id="GO:0009450">
    <property type="term" value="P:gamma-aminobutyric acid catabolic process"/>
    <property type="evidence" value="ECO:0007669"/>
    <property type="project" value="InterPro"/>
</dbReference>
<comment type="similarity">
    <text evidence="1 4">Belongs to the aldehyde dehydrogenase family.</text>
</comment>
<evidence type="ECO:0000259" key="5">
    <source>
        <dbReference type="Pfam" id="PF00171"/>
    </source>
</evidence>
<feature type="active site" evidence="3">
    <location>
        <position position="249"/>
    </location>
</feature>
<evidence type="ECO:0000313" key="6">
    <source>
        <dbReference type="EMBL" id="OCH78334.1"/>
    </source>
</evidence>
<keyword evidence="7" id="KW-1185">Reference proteome</keyword>
<dbReference type="NCBIfam" id="TIGR01780">
    <property type="entry name" value="SSADH"/>
    <property type="match status" value="1"/>
</dbReference>
<keyword evidence="2 4" id="KW-0560">Oxidoreductase</keyword>
<dbReference type="SUPFAM" id="SSF53720">
    <property type="entry name" value="ALDH-like"/>
    <property type="match status" value="1"/>
</dbReference>
<dbReference type="PROSITE" id="PS00070">
    <property type="entry name" value="ALDEHYDE_DEHYDR_CYS"/>
    <property type="match status" value="1"/>
</dbReference>
<dbReference type="CDD" id="cd07103">
    <property type="entry name" value="ALDH_F5_SSADH_GabD"/>
    <property type="match status" value="1"/>
</dbReference>
<evidence type="ECO:0000256" key="4">
    <source>
        <dbReference type="RuleBase" id="RU003345"/>
    </source>
</evidence>
<evidence type="ECO:0000256" key="1">
    <source>
        <dbReference type="ARBA" id="ARBA00009986"/>
    </source>
</evidence>
<dbReference type="Gene3D" id="3.40.309.10">
    <property type="entry name" value="Aldehyde Dehydrogenase, Chain A, domain 2"/>
    <property type="match status" value="1"/>
</dbReference>
<accession>A0A1B9R2Q9</accession>
<proteinExistence type="inferred from homology"/>
<dbReference type="PANTHER" id="PTHR43353:SF5">
    <property type="entry name" value="SUCCINATE-SEMIALDEHYDE DEHYDROGENASE, MITOCHONDRIAL"/>
    <property type="match status" value="1"/>
</dbReference>
<evidence type="ECO:0000313" key="7">
    <source>
        <dbReference type="Proteomes" id="UP000093173"/>
    </source>
</evidence>
<dbReference type="Proteomes" id="UP000093173">
    <property type="component" value="Unassembled WGS sequence"/>
</dbReference>
<dbReference type="InterPro" id="IPR016163">
    <property type="entry name" value="Ald_DH_C"/>
</dbReference>
<dbReference type="PANTHER" id="PTHR43353">
    <property type="entry name" value="SUCCINATE-SEMIALDEHYDE DEHYDROGENASE, MITOCHONDRIAL"/>
    <property type="match status" value="1"/>
</dbReference>
<protein>
    <submittedName>
        <fullName evidence="6">Succinate-semialdehyde dehydrogenase (NADP(+))</fullName>
    </submittedName>
</protein>
<gene>
    <name evidence="6" type="primary">gabD</name>
    <name evidence="6" type="ORF">A6E14_00795</name>
</gene>
<dbReference type="InterPro" id="IPR016161">
    <property type="entry name" value="Ald_DH/histidinol_DH"/>
</dbReference>
<name>A0A1B9R2Q9_9VIBR</name>
<dbReference type="FunFam" id="3.40.605.10:FF:000026">
    <property type="entry name" value="Aldehyde dehydrogenase, putative"/>
    <property type="match status" value="1"/>
</dbReference>
<dbReference type="RefSeq" id="WP_017034783.1">
    <property type="nucleotide sequence ID" value="NZ_JBNGCH010000272.1"/>
</dbReference>
<sequence>MELIVNKLLLSCLCQEGDHSIAVFNPADQTVLGHIPSLSRSEIHLKIEKSKAAQQKWQEKTASERSAVLQRWYQLVIENAEDLARLMTLEQGKPLDEARGEVMYGASFIQWFAEEGKRAYGETIPTPLANKRVMTIRQPVGVTAAITPWNFPMAMITRKVAPALAAGCSCLVKPANQTPLSAYALAELAYQAGLPQDLLAVVNNHSSAEVGDIFCSHEDIKKLSFTGSTEVGRTLIKLTAKTVKRTSMELGGNAPFIVFDDADIDAAVAGAVASKFRNAGQTCVCANRFYIHDSIYDQFIDKFVAAVSQLKIGNGLKNGVSIGPLIDKKSKEKIENLLEEAIYQGATLRYGGKRLSGNYIQPTILTDVTQDMSIVKQEIFGPVAPLLRFTDINDLIEKANDTIYGLASYFYTKDLTQAFYVAESLEYGMVGINEGIISTEVAPFGGVKQSGFGREGARQGMDEYLNIKYLCLGGM</sequence>
<dbReference type="InterPro" id="IPR015590">
    <property type="entry name" value="Aldehyde_DH_dom"/>
</dbReference>
<dbReference type="PROSITE" id="PS00687">
    <property type="entry name" value="ALDEHYDE_DEHYDR_GLU"/>
    <property type="match status" value="1"/>
</dbReference>
<dbReference type="Pfam" id="PF00171">
    <property type="entry name" value="Aldedh"/>
    <property type="match status" value="1"/>
</dbReference>
<dbReference type="FunFam" id="3.40.605.10:FF:000005">
    <property type="entry name" value="Succinate-semialdehyde dehydrogenase I"/>
    <property type="match status" value="1"/>
</dbReference>
<dbReference type="InterPro" id="IPR029510">
    <property type="entry name" value="Ald_DH_CS_GLU"/>
</dbReference>
<dbReference type="InterPro" id="IPR010102">
    <property type="entry name" value="Succ_semiAld_DH"/>
</dbReference>
<dbReference type="FunFam" id="3.40.309.10:FF:000004">
    <property type="entry name" value="Succinate-semialdehyde dehydrogenase I"/>
    <property type="match status" value="1"/>
</dbReference>
<feature type="domain" description="Aldehyde dehydrogenase" evidence="5">
    <location>
        <begin position="19"/>
        <end position="469"/>
    </location>
</feature>
<organism evidence="6 7">
    <name type="scientific">Vibrio genomosp. F10</name>
    <dbReference type="NCBI Taxonomy" id="723171"/>
    <lineage>
        <taxon>Bacteria</taxon>
        <taxon>Pseudomonadati</taxon>
        <taxon>Pseudomonadota</taxon>
        <taxon>Gammaproteobacteria</taxon>
        <taxon>Vibrionales</taxon>
        <taxon>Vibrionaceae</taxon>
        <taxon>Vibrio</taxon>
    </lineage>
</organism>
<evidence type="ECO:0000256" key="3">
    <source>
        <dbReference type="PROSITE-ProRule" id="PRU10007"/>
    </source>
</evidence>
<comment type="caution">
    <text evidence="6">The sequence shown here is derived from an EMBL/GenBank/DDBJ whole genome shotgun (WGS) entry which is preliminary data.</text>
</comment>
<dbReference type="Gene3D" id="3.40.605.10">
    <property type="entry name" value="Aldehyde Dehydrogenase, Chain A, domain 1"/>
    <property type="match status" value="1"/>
</dbReference>
<evidence type="ECO:0000256" key="2">
    <source>
        <dbReference type="ARBA" id="ARBA00023002"/>
    </source>
</evidence>
<dbReference type="GO" id="GO:0004777">
    <property type="term" value="F:succinate-semialdehyde dehydrogenase (NAD+) activity"/>
    <property type="evidence" value="ECO:0007669"/>
    <property type="project" value="TreeGrafter"/>
</dbReference>
<dbReference type="InterPro" id="IPR016160">
    <property type="entry name" value="Ald_DH_CS_CYS"/>
</dbReference>
<dbReference type="InterPro" id="IPR050740">
    <property type="entry name" value="Aldehyde_DH_Superfamily"/>
</dbReference>
<dbReference type="EMBL" id="MAJZ01000272">
    <property type="protein sequence ID" value="OCH78334.1"/>
    <property type="molecule type" value="Genomic_DNA"/>
</dbReference>